<dbReference type="EMBL" id="CM003103">
    <property type="protein sequence ID" value="KUI70345.1"/>
    <property type="molecule type" value="Genomic_DNA"/>
</dbReference>
<evidence type="ECO:0008006" key="8">
    <source>
        <dbReference type="Google" id="ProtNLM"/>
    </source>
</evidence>
<evidence type="ECO:0000256" key="4">
    <source>
        <dbReference type="ARBA" id="ARBA00023136"/>
    </source>
</evidence>
<proteinExistence type="predicted"/>
<evidence type="ECO:0000256" key="1">
    <source>
        <dbReference type="ARBA" id="ARBA00004141"/>
    </source>
</evidence>
<protein>
    <recommendedName>
        <fullName evidence="8">HC-toxin efflux carrier TOXA</fullName>
    </recommendedName>
</protein>
<evidence type="ECO:0000313" key="7">
    <source>
        <dbReference type="Proteomes" id="UP000078559"/>
    </source>
</evidence>
<gene>
    <name evidence="6" type="ORF">VM1G_06469</name>
</gene>
<name>A0A194W2T1_CYTMA</name>
<dbReference type="Proteomes" id="UP000078559">
    <property type="component" value="Chromosome 6"/>
</dbReference>
<evidence type="ECO:0000313" key="6">
    <source>
        <dbReference type="EMBL" id="KUI70345.1"/>
    </source>
</evidence>
<dbReference type="AlphaFoldDB" id="A0A194W2T1"/>
<keyword evidence="4 5" id="KW-0472">Membrane</keyword>
<dbReference type="GO" id="GO:0005886">
    <property type="term" value="C:plasma membrane"/>
    <property type="evidence" value="ECO:0007669"/>
    <property type="project" value="TreeGrafter"/>
</dbReference>
<feature type="transmembrane region" description="Helical" evidence="5">
    <location>
        <begin position="33"/>
        <end position="54"/>
    </location>
</feature>
<organism evidence="6 7">
    <name type="scientific">Cytospora mali</name>
    <name type="common">Apple Valsa canker fungus</name>
    <name type="synonym">Valsa mali</name>
    <dbReference type="NCBI Taxonomy" id="578113"/>
    <lineage>
        <taxon>Eukaryota</taxon>
        <taxon>Fungi</taxon>
        <taxon>Dikarya</taxon>
        <taxon>Ascomycota</taxon>
        <taxon>Pezizomycotina</taxon>
        <taxon>Sordariomycetes</taxon>
        <taxon>Sordariomycetidae</taxon>
        <taxon>Diaporthales</taxon>
        <taxon>Cytosporaceae</taxon>
        <taxon>Cytospora</taxon>
    </lineage>
</organism>
<dbReference type="PANTHER" id="PTHR23501">
    <property type="entry name" value="MAJOR FACILITATOR SUPERFAMILY"/>
    <property type="match status" value="1"/>
</dbReference>
<feature type="transmembrane region" description="Helical" evidence="5">
    <location>
        <begin position="6"/>
        <end position="26"/>
    </location>
</feature>
<sequence length="190" mass="20185">MSGNYMPYMVLGEIICLSGLAMLTQLRPETDTVYWAAALVITGLGSGMAMQMPYSAISVVLADDDIAGIAVFLNQLGGALAVSLGQTITLSTLVDLVPQRLPDVSLQSVKDASASNLASLHLNATDLTILRDIWNTAIVRTMILSTAFIGATLPFTLGMEWLNTKKEAETRRQAGALEAQGNAQVVEVDV</sequence>
<accession>A0A194W2T1</accession>
<evidence type="ECO:0000256" key="2">
    <source>
        <dbReference type="ARBA" id="ARBA00022692"/>
    </source>
</evidence>
<keyword evidence="2 5" id="KW-0812">Transmembrane</keyword>
<dbReference type="GO" id="GO:0022857">
    <property type="term" value="F:transmembrane transporter activity"/>
    <property type="evidence" value="ECO:0007669"/>
    <property type="project" value="TreeGrafter"/>
</dbReference>
<keyword evidence="3 5" id="KW-1133">Transmembrane helix</keyword>
<dbReference type="PANTHER" id="PTHR23501:SF199">
    <property type="entry name" value="MFS EFFLUX TRANSPORTER INPD-RELATED"/>
    <property type="match status" value="1"/>
</dbReference>
<feature type="transmembrane region" description="Helical" evidence="5">
    <location>
        <begin position="137"/>
        <end position="162"/>
    </location>
</feature>
<comment type="subcellular location">
    <subcellularLocation>
        <location evidence="1">Membrane</location>
        <topology evidence="1">Multi-pass membrane protein</topology>
    </subcellularLocation>
</comment>
<reference evidence="6" key="1">
    <citation type="submission" date="2014-12" db="EMBL/GenBank/DDBJ databases">
        <title>Genome Sequence of Valsa Canker Pathogens Uncovers a Specific Adaption of Colonization on Woody Bark.</title>
        <authorList>
            <person name="Yin Z."/>
            <person name="Liu H."/>
            <person name="Gao X."/>
            <person name="Li Z."/>
            <person name="Song N."/>
            <person name="Ke X."/>
            <person name="Dai Q."/>
            <person name="Wu Y."/>
            <person name="Sun Y."/>
            <person name="Xu J.-R."/>
            <person name="Kang Z.K."/>
            <person name="Wang L."/>
            <person name="Huang L."/>
        </authorList>
    </citation>
    <scope>NUCLEOTIDE SEQUENCE [LARGE SCALE GENOMIC DNA]</scope>
    <source>
        <strain evidence="6">03-8</strain>
    </source>
</reference>
<evidence type="ECO:0000256" key="5">
    <source>
        <dbReference type="SAM" id="Phobius"/>
    </source>
</evidence>
<evidence type="ECO:0000256" key="3">
    <source>
        <dbReference type="ARBA" id="ARBA00022989"/>
    </source>
</evidence>
<dbReference type="OrthoDB" id="10021397at2759"/>
<dbReference type="SMR" id="A0A194W2T1"/>
<keyword evidence="7" id="KW-1185">Reference proteome</keyword>